<evidence type="ECO:0000256" key="1">
    <source>
        <dbReference type="ARBA" id="ARBA00022676"/>
    </source>
</evidence>
<keyword evidence="3" id="KW-0325">Glycoprotein</keyword>
<dbReference type="Pfam" id="PF04577">
    <property type="entry name" value="Glyco_transf_61"/>
    <property type="match status" value="1"/>
</dbReference>
<dbReference type="InterPro" id="IPR007657">
    <property type="entry name" value="Glycosyltransferase_61"/>
</dbReference>
<dbReference type="KEGG" id="hru:Halru_1012"/>
<gene>
    <name evidence="5" type="ordered locus">Halru_1012</name>
</gene>
<keyword evidence="6" id="KW-1185">Reference proteome</keyword>
<proteinExistence type="predicted"/>
<feature type="domain" description="Glycosyltransferase 61 catalytic" evidence="4">
    <location>
        <begin position="174"/>
        <end position="351"/>
    </location>
</feature>
<evidence type="ECO:0000313" key="6">
    <source>
        <dbReference type="Proteomes" id="UP000010846"/>
    </source>
</evidence>
<keyword evidence="2" id="KW-0808">Transferase</keyword>
<dbReference type="HOGENOM" id="CLU_053468_1_0_2"/>
<sequence length="409" mass="46767">MSPLADLAARARRQYATNGLRSVLAEGIEFVTKDGWTEVLIRRNYLPRSELLNSTKSPSHIRHGDDESRFTVSNPTQPEIRREFEPYPSEFDPDARFLCDVPDCLLIGRYALGVSSEGILSETTPYDTTELSKKIESQISSYGSYLRVFGFDSGRNVDHELECVFPLVDNGRGYYHWMTEYLPKVGALQRYDRESGVKPTVLIRSDAGSYVRESLEFVGVDPAQLEEWSGSDTRVGSLLLTQHRPHKFDYINPQQSTFALSRDDLLWVRNQVRQRFGYTENSGNRIYVSRQKANCRRVKNYGELTRLLEQFDIEPYVLEDLSFEEQMRLFSNAEVIIGPHGAGLTNMIAANDPLIVELLPDKIMKPHFHHIAKSMNFQYEPFVTTASTEGLKVDTTALEKHLRALQRPD</sequence>
<name>L0IBK8_HALRX</name>
<dbReference type="Proteomes" id="UP000010846">
    <property type="component" value="Chromosome"/>
</dbReference>
<dbReference type="eggNOG" id="arCOG11384">
    <property type="taxonomic scope" value="Archaea"/>
</dbReference>
<dbReference type="InterPro" id="IPR049625">
    <property type="entry name" value="Glyco_transf_61_cat"/>
</dbReference>
<dbReference type="EMBL" id="CP003050">
    <property type="protein sequence ID" value="AGB15631.1"/>
    <property type="molecule type" value="Genomic_DNA"/>
</dbReference>
<protein>
    <recommendedName>
        <fullName evidence="4">Glycosyltransferase 61 catalytic domain-containing protein</fullName>
    </recommendedName>
</protein>
<reference evidence="5" key="1">
    <citation type="submission" date="2011-09" db="EMBL/GenBank/DDBJ databases">
        <title>Complete sequence of Halovivax ruber XH-70.</title>
        <authorList>
            <consortium name="US DOE Joint Genome Institute"/>
            <person name="Lucas S."/>
            <person name="Han J."/>
            <person name="Lapidus A."/>
            <person name="Cheng J.-F."/>
            <person name="Goodwin L."/>
            <person name="Pitluck S."/>
            <person name="Peters L."/>
            <person name="Mikhailova N."/>
            <person name="Davenport K."/>
            <person name="Detter J.C."/>
            <person name="Han C."/>
            <person name="Tapia R."/>
            <person name="Land M."/>
            <person name="Hauser L."/>
            <person name="Kyrpides N."/>
            <person name="Ivanova N."/>
            <person name="Pagani I."/>
            <person name="Sproer C."/>
            <person name="Anderson I."/>
            <person name="Woyke T."/>
        </authorList>
    </citation>
    <scope>NUCLEOTIDE SEQUENCE</scope>
    <source>
        <strain evidence="5">XH-70</strain>
    </source>
</reference>
<dbReference type="PANTHER" id="PTHR20961">
    <property type="entry name" value="GLYCOSYLTRANSFERASE"/>
    <property type="match status" value="1"/>
</dbReference>
<dbReference type="GO" id="GO:0016757">
    <property type="term" value="F:glycosyltransferase activity"/>
    <property type="evidence" value="ECO:0007669"/>
    <property type="project" value="UniProtKB-KW"/>
</dbReference>
<dbReference type="STRING" id="797302.Halru_1012"/>
<dbReference type="AlphaFoldDB" id="L0IBK8"/>
<evidence type="ECO:0000313" key="5">
    <source>
        <dbReference type="EMBL" id="AGB15631.1"/>
    </source>
</evidence>
<evidence type="ECO:0000259" key="4">
    <source>
        <dbReference type="Pfam" id="PF04577"/>
    </source>
</evidence>
<evidence type="ECO:0000256" key="2">
    <source>
        <dbReference type="ARBA" id="ARBA00022679"/>
    </source>
</evidence>
<organism evidence="5 6">
    <name type="scientific">Halovivax ruber (strain DSM 18193 / JCM 13892 / XH-70)</name>
    <dbReference type="NCBI Taxonomy" id="797302"/>
    <lineage>
        <taxon>Archaea</taxon>
        <taxon>Methanobacteriati</taxon>
        <taxon>Methanobacteriota</taxon>
        <taxon>Stenosarchaea group</taxon>
        <taxon>Halobacteria</taxon>
        <taxon>Halobacteriales</taxon>
        <taxon>Natrialbaceae</taxon>
        <taxon>Halovivax</taxon>
    </lineage>
</organism>
<keyword evidence="1" id="KW-0328">Glycosyltransferase</keyword>
<evidence type="ECO:0000256" key="3">
    <source>
        <dbReference type="ARBA" id="ARBA00023180"/>
    </source>
</evidence>
<accession>L0IBK8</accession>